<dbReference type="SMART" id="SM00530">
    <property type="entry name" value="HTH_XRE"/>
    <property type="match status" value="1"/>
</dbReference>
<dbReference type="Gene3D" id="1.10.10.2910">
    <property type="match status" value="1"/>
</dbReference>
<reference evidence="3 4" key="1">
    <citation type="journal article" date="2013" name="Genome Announc.">
        <title>Draft Genome Sequence of Sphingobium quisquiliarum Strain P25T, a Novel Hexachlorocyclohexane (HCH)-Degrading Bacterium Isolated from an HCH Dumpsite.</title>
        <authorList>
            <person name="Kumar Singh A."/>
            <person name="Sangwan N."/>
            <person name="Sharma A."/>
            <person name="Gupta V."/>
            <person name="Khurana J.P."/>
            <person name="Lal R."/>
        </authorList>
    </citation>
    <scope>NUCLEOTIDE SEQUENCE [LARGE SCALE GENOMIC DNA]</scope>
    <source>
        <strain evidence="3 4">P25</strain>
    </source>
</reference>
<dbReference type="InterPro" id="IPR010359">
    <property type="entry name" value="IrrE_HExxH"/>
</dbReference>
<accession>T0HRQ3</accession>
<sequence>MISNEKEYRSTKAALAGFEDALMQYDVLKAIQGGIDPMIARAQRASYERQAAELREQLVAYEALRDGKVRELEVHGVSELGKGLLEARVAKGLTQRELANLAGLQEQQIQKYEKEQYGSASLNRISHIASSIGLGFEAKLTLTGEDPSINDMPGGLSLADFPFAEMNTRGWFGRQIDRRTPSAERARVLRDFFVQAPREIAPALHRKTAGSLSVPRRAALLAWQARILMKARQRVGLARRFTTPSAEVVSQIAKLSSDPIGIRKVVELLLEYGVIVVFEKHLPKTKLDGAAMSLDGIYAVIGMTARHDRIDNFWFVLLHELGHIIRHWPRVVGEGIMDEDAGNSDELIEREADEFAENAILPKVTWQGSTVRFAKLPEAIIKFAARHDLHPALIAGRIRRERDYTEFHDMLGSGEVREFLRSSGYME</sequence>
<dbReference type="EMBL" id="ATHO01000159">
    <property type="protein sequence ID" value="EQB00229.1"/>
    <property type="molecule type" value="Genomic_DNA"/>
</dbReference>
<name>T0HRQ3_9SPHN</name>
<gene>
    <name evidence="3" type="ORF">L288_18500</name>
</gene>
<organism evidence="3 4">
    <name type="scientific">Sphingobium quisquiliarum P25</name>
    <dbReference type="NCBI Taxonomy" id="1329909"/>
    <lineage>
        <taxon>Bacteria</taxon>
        <taxon>Pseudomonadati</taxon>
        <taxon>Pseudomonadota</taxon>
        <taxon>Alphaproteobacteria</taxon>
        <taxon>Sphingomonadales</taxon>
        <taxon>Sphingomonadaceae</taxon>
        <taxon>Sphingobium</taxon>
    </lineage>
</organism>
<evidence type="ECO:0000256" key="1">
    <source>
        <dbReference type="ARBA" id="ARBA00007227"/>
    </source>
</evidence>
<dbReference type="InterPro" id="IPR010982">
    <property type="entry name" value="Lambda_DNA-bd_dom_sf"/>
</dbReference>
<dbReference type="Gene3D" id="1.10.260.40">
    <property type="entry name" value="lambda repressor-like DNA-binding domains"/>
    <property type="match status" value="1"/>
</dbReference>
<dbReference type="RefSeq" id="WP_021239712.1">
    <property type="nucleotide sequence ID" value="NZ_ATHO01000159.1"/>
</dbReference>
<evidence type="ECO:0000313" key="3">
    <source>
        <dbReference type="EMBL" id="EQB00229.1"/>
    </source>
</evidence>
<dbReference type="PROSITE" id="PS50943">
    <property type="entry name" value="HTH_CROC1"/>
    <property type="match status" value="1"/>
</dbReference>
<protein>
    <recommendedName>
        <fullName evidence="2">HTH cro/C1-type domain-containing protein</fullName>
    </recommendedName>
</protein>
<dbReference type="Pfam" id="PF06114">
    <property type="entry name" value="Peptidase_M78"/>
    <property type="match status" value="1"/>
</dbReference>
<proteinExistence type="inferred from homology"/>
<feature type="domain" description="HTH cro/C1-type" evidence="2">
    <location>
        <begin position="84"/>
        <end position="129"/>
    </location>
</feature>
<dbReference type="PANTHER" id="PTHR43236:SF1">
    <property type="entry name" value="BLL7220 PROTEIN"/>
    <property type="match status" value="1"/>
</dbReference>
<dbReference type="InterPro" id="IPR001387">
    <property type="entry name" value="Cro/C1-type_HTH"/>
</dbReference>
<evidence type="ECO:0000313" key="4">
    <source>
        <dbReference type="Proteomes" id="UP000015525"/>
    </source>
</evidence>
<comment type="caution">
    <text evidence="3">The sequence shown here is derived from an EMBL/GenBank/DDBJ whole genome shotgun (WGS) entry which is preliminary data.</text>
</comment>
<comment type="similarity">
    <text evidence="1">Belongs to the short-chain fatty acyl-CoA assimilation regulator (ScfR) family.</text>
</comment>
<dbReference type="PATRIC" id="fig|1329909.3.peg.3558"/>
<dbReference type="InterPro" id="IPR052345">
    <property type="entry name" value="Rad_response_metalloprotease"/>
</dbReference>
<evidence type="ECO:0000259" key="2">
    <source>
        <dbReference type="PROSITE" id="PS50943"/>
    </source>
</evidence>
<dbReference type="CDD" id="cd00093">
    <property type="entry name" value="HTH_XRE"/>
    <property type="match status" value="1"/>
</dbReference>
<dbReference type="AlphaFoldDB" id="T0HRQ3"/>
<dbReference type="PANTHER" id="PTHR43236">
    <property type="entry name" value="ANTITOXIN HIGA1"/>
    <property type="match status" value="1"/>
</dbReference>
<dbReference type="Proteomes" id="UP000015525">
    <property type="component" value="Unassembled WGS sequence"/>
</dbReference>
<dbReference type="SUPFAM" id="SSF47413">
    <property type="entry name" value="lambda repressor-like DNA-binding domains"/>
    <property type="match status" value="1"/>
</dbReference>
<dbReference type="Pfam" id="PF01381">
    <property type="entry name" value="HTH_3"/>
    <property type="match status" value="1"/>
</dbReference>
<dbReference type="GO" id="GO:0003677">
    <property type="term" value="F:DNA binding"/>
    <property type="evidence" value="ECO:0007669"/>
    <property type="project" value="InterPro"/>
</dbReference>
<keyword evidence="4" id="KW-1185">Reference proteome</keyword>